<protein>
    <submittedName>
        <fullName evidence="11">Phosphoethanolamine transferase eptA</fullName>
        <ecNumber evidence="11">2.7.-.-</ecNumber>
    </submittedName>
</protein>
<feature type="domain" description="Sulfatase N-terminal" evidence="9">
    <location>
        <begin position="233"/>
        <end position="529"/>
    </location>
</feature>
<evidence type="ECO:0000256" key="1">
    <source>
        <dbReference type="ARBA" id="ARBA00004429"/>
    </source>
</evidence>
<evidence type="ECO:0000256" key="4">
    <source>
        <dbReference type="ARBA" id="ARBA00022679"/>
    </source>
</evidence>
<evidence type="ECO:0000313" key="11">
    <source>
        <dbReference type="EMBL" id="SUY77798.1"/>
    </source>
</evidence>
<name>A0A8B4S5J7_COMTE</name>
<evidence type="ECO:0000259" key="9">
    <source>
        <dbReference type="Pfam" id="PF00884"/>
    </source>
</evidence>
<feature type="transmembrane region" description="Helical" evidence="8">
    <location>
        <begin position="154"/>
        <end position="180"/>
    </location>
</feature>
<keyword evidence="7 8" id="KW-0472">Membrane</keyword>
<evidence type="ECO:0000256" key="2">
    <source>
        <dbReference type="ARBA" id="ARBA00022475"/>
    </source>
</evidence>
<organism evidence="11 12">
    <name type="scientific">Comamonas testosteroni</name>
    <name type="common">Pseudomonas testosteroni</name>
    <dbReference type="NCBI Taxonomy" id="285"/>
    <lineage>
        <taxon>Bacteria</taxon>
        <taxon>Pseudomonadati</taxon>
        <taxon>Pseudomonadota</taxon>
        <taxon>Betaproteobacteria</taxon>
        <taxon>Burkholderiales</taxon>
        <taxon>Comamonadaceae</taxon>
        <taxon>Comamonas</taxon>
    </lineage>
</organism>
<dbReference type="Proteomes" id="UP000255070">
    <property type="component" value="Unassembled WGS sequence"/>
</dbReference>
<dbReference type="GO" id="GO:0009244">
    <property type="term" value="P:lipopolysaccharide core region biosynthetic process"/>
    <property type="evidence" value="ECO:0007669"/>
    <property type="project" value="TreeGrafter"/>
</dbReference>
<dbReference type="AlphaFoldDB" id="A0A8B4S5J7"/>
<dbReference type="GO" id="GO:0016776">
    <property type="term" value="F:phosphotransferase activity, phosphate group as acceptor"/>
    <property type="evidence" value="ECO:0007669"/>
    <property type="project" value="TreeGrafter"/>
</dbReference>
<evidence type="ECO:0000256" key="5">
    <source>
        <dbReference type="ARBA" id="ARBA00022692"/>
    </source>
</evidence>
<dbReference type="InterPro" id="IPR000917">
    <property type="entry name" value="Sulfatase_N"/>
</dbReference>
<dbReference type="EC" id="2.7.-.-" evidence="11"/>
<accession>A0A8B4S5J7</accession>
<evidence type="ECO:0000256" key="6">
    <source>
        <dbReference type="ARBA" id="ARBA00022989"/>
    </source>
</evidence>
<feature type="transmembrane region" description="Helical" evidence="8">
    <location>
        <begin position="21"/>
        <end position="38"/>
    </location>
</feature>
<reference evidence="11 12" key="1">
    <citation type="submission" date="2018-06" db="EMBL/GenBank/DDBJ databases">
        <authorList>
            <consortium name="Pathogen Informatics"/>
            <person name="Doyle S."/>
        </authorList>
    </citation>
    <scope>NUCLEOTIDE SEQUENCE [LARGE SCALE GENOMIC DNA]</scope>
    <source>
        <strain evidence="11 12">NCTC10698</strain>
    </source>
</reference>
<proteinExistence type="predicted"/>
<evidence type="ECO:0000256" key="3">
    <source>
        <dbReference type="ARBA" id="ARBA00022519"/>
    </source>
</evidence>
<keyword evidence="5 8" id="KW-0812">Transmembrane</keyword>
<dbReference type="InterPro" id="IPR012549">
    <property type="entry name" value="EptA-like_N"/>
</dbReference>
<keyword evidence="2" id="KW-1003">Cell membrane</keyword>
<keyword evidence="6 8" id="KW-1133">Transmembrane helix</keyword>
<sequence>MKTLNKISEFLRSSGMQSTRMIIGVSIWIAIFSNYYLWLKISKLGEESNISLIISFVFILIGVNIFSISVLGWGWLLRPIASIFVVGAASGAYFMQAYGIVIDSNMITNVLQTDFNEASDLINLQMIFVILLLSLPPLWFIWRRNFSKSTFGKLILQRLMLALLGISIAVVSLIVSFQAFSSTMRNHKEIRYLINPYNGLYAVFKKIDDSQKRKSKDLVKIGEGAYIEGTIDPIVFLVVGETARSDHLGLNGYLRDTTPLLSSRKDILSFKNAWACGTSTAESLPCMFSHLSREEFFDRSENYENLLDVLKRAGLDVLWVDNQSGCKGVCARIPASNQEIIEGNINCRDDGCFDAAVLNNLQKKIEDLPKPGKAKGTVILVHQMGSHGPAYYKRSSSDRKAYFPECDSSALQTCSRDQVVNAYDNSIRETDYFISNAIDWIKETYPDRPTAMMYVSDHGESLGENNIYLHGLPYSLAPDAQKRIPWIAWFSESFKREKFDENGCAALLDVDAKISHDNYFHSVLGMMNVKSEIYNPDLDIFKKCRKY</sequence>
<dbReference type="InterPro" id="IPR058130">
    <property type="entry name" value="PEA_transf_C"/>
</dbReference>
<comment type="subcellular location">
    <subcellularLocation>
        <location evidence="1">Cell inner membrane</location>
        <topology evidence="1">Multi-pass membrane protein</topology>
    </subcellularLocation>
</comment>
<comment type="caution">
    <text evidence="11">The sequence shown here is derived from an EMBL/GenBank/DDBJ whole genome shotgun (WGS) entry which is preliminary data.</text>
</comment>
<dbReference type="RefSeq" id="WP_003062506.1">
    <property type="nucleotide sequence ID" value="NZ_CALMIJ010000028.1"/>
</dbReference>
<feature type="transmembrane region" description="Helical" evidence="8">
    <location>
        <begin position="83"/>
        <end position="102"/>
    </location>
</feature>
<keyword evidence="3" id="KW-0997">Cell inner membrane</keyword>
<feature type="transmembrane region" description="Helical" evidence="8">
    <location>
        <begin position="50"/>
        <end position="76"/>
    </location>
</feature>
<gene>
    <name evidence="11" type="primary">eptA_1</name>
    <name evidence="11" type="ORF">NCTC10698_02707</name>
</gene>
<dbReference type="GO" id="GO:0005886">
    <property type="term" value="C:plasma membrane"/>
    <property type="evidence" value="ECO:0007669"/>
    <property type="project" value="UniProtKB-SubCell"/>
</dbReference>
<dbReference type="InterPro" id="IPR040423">
    <property type="entry name" value="PEA_transferase"/>
</dbReference>
<keyword evidence="12" id="KW-1185">Reference proteome</keyword>
<dbReference type="CDD" id="cd16017">
    <property type="entry name" value="LptA"/>
    <property type="match status" value="1"/>
</dbReference>
<keyword evidence="4 11" id="KW-0808">Transferase</keyword>
<feature type="domain" description="Phosphoethanolamine transferase N-terminal" evidence="10">
    <location>
        <begin position="62"/>
        <end position="208"/>
    </location>
</feature>
<dbReference type="EMBL" id="UFXL01000001">
    <property type="protein sequence ID" value="SUY77798.1"/>
    <property type="molecule type" value="Genomic_DNA"/>
</dbReference>
<dbReference type="InterPro" id="IPR017850">
    <property type="entry name" value="Alkaline_phosphatase_core_sf"/>
</dbReference>
<evidence type="ECO:0000313" key="12">
    <source>
        <dbReference type="Proteomes" id="UP000255070"/>
    </source>
</evidence>
<feature type="transmembrane region" description="Helical" evidence="8">
    <location>
        <begin position="122"/>
        <end position="142"/>
    </location>
</feature>
<dbReference type="Pfam" id="PF00884">
    <property type="entry name" value="Sulfatase"/>
    <property type="match status" value="1"/>
</dbReference>
<dbReference type="PANTHER" id="PTHR30443:SF0">
    <property type="entry name" value="PHOSPHOETHANOLAMINE TRANSFERASE EPTA"/>
    <property type="match status" value="1"/>
</dbReference>
<dbReference type="NCBIfam" id="NF028537">
    <property type="entry name" value="P_eth_NH2_trans"/>
    <property type="match status" value="1"/>
</dbReference>
<dbReference type="PANTHER" id="PTHR30443">
    <property type="entry name" value="INNER MEMBRANE PROTEIN"/>
    <property type="match status" value="1"/>
</dbReference>
<dbReference type="Pfam" id="PF08019">
    <property type="entry name" value="EptA_B_N"/>
    <property type="match status" value="1"/>
</dbReference>
<dbReference type="SUPFAM" id="SSF53649">
    <property type="entry name" value="Alkaline phosphatase-like"/>
    <property type="match status" value="1"/>
</dbReference>
<evidence type="ECO:0000259" key="10">
    <source>
        <dbReference type="Pfam" id="PF08019"/>
    </source>
</evidence>
<dbReference type="GeneID" id="69560191"/>
<dbReference type="Gene3D" id="3.40.720.10">
    <property type="entry name" value="Alkaline Phosphatase, subunit A"/>
    <property type="match status" value="1"/>
</dbReference>
<evidence type="ECO:0000256" key="8">
    <source>
        <dbReference type="SAM" id="Phobius"/>
    </source>
</evidence>
<evidence type="ECO:0000256" key="7">
    <source>
        <dbReference type="ARBA" id="ARBA00023136"/>
    </source>
</evidence>